<dbReference type="STRING" id="476652.DEAC_c02180"/>
<sequence length="44" mass="5067">MKKSGEIQKHPKGLASAKYDSRRAEFKQHQKKGKDLKENPNSEL</sequence>
<dbReference type="RefSeq" id="WP_282433362.1">
    <property type="nucleotide sequence ID" value="NZ_LDZY01000001.1"/>
</dbReference>
<evidence type="ECO:0000313" key="2">
    <source>
        <dbReference type="EMBL" id="KLU67812.1"/>
    </source>
</evidence>
<feature type="region of interest" description="Disordered" evidence="1">
    <location>
        <begin position="1"/>
        <end position="44"/>
    </location>
</feature>
<gene>
    <name evidence="2" type="ORF">DEAC_c02180</name>
</gene>
<protein>
    <submittedName>
        <fullName evidence="2">Uncharacterized protein</fullName>
    </submittedName>
</protein>
<organism evidence="2 3">
    <name type="scientific">Desulfosporosinus acididurans</name>
    <dbReference type="NCBI Taxonomy" id="476652"/>
    <lineage>
        <taxon>Bacteria</taxon>
        <taxon>Bacillati</taxon>
        <taxon>Bacillota</taxon>
        <taxon>Clostridia</taxon>
        <taxon>Eubacteriales</taxon>
        <taxon>Desulfitobacteriaceae</taxon>
        <taxon>Desulfosporosinus</taxon>
    </lineage>
</organism>
<dbReference type="Proteomes" id="UP000036356">
    <property type="component" value="Unassembled WGS sequence"/>
</dbReference>
<name>A0A0J1FWX5_9FIRM</name>
<dbReference type="AlphaFoldDB" id="A0A0J1FWX5"/>
<keyword evidence="3" id="KW-1185">Reference proteome</keyword>
<proteinExistence type="predicted"/>
<feature type="compositionally biased region" description="Basic and acidic residues" evidence="1">
    <location>
        <begin position="19"/>
        <end position="44"/>
    </location>
</feature>
<dbReference type="PATRIC" id="fig|476652.3.peg.214"/>
<evidence type="ECO:0000313" key="3">
    <source>
        <dbReference type="Proteomes" id="UP000036356"/>
    </source>
</evidence>
<accession>A0A0J1FWX5</accession>
<reference evidence="2 3" key="1">
    <citation type="submission" date="2015-06" db="EMBL/GenBank/DDBJ databases">
        <title>Draft genome of the moderately acidophilic sulfate reducer Candidatus Desulfosporosinus acididurans strain M1.</title>
        <authorList>
            <person name="Poehlein A."/>
            <person name="Petzsch P."/>
            <person name="Johnson B.D."/>
            <person name="Schloemann M."/>
            <person name="Daniel R."/>
            <person name="Muehling M."/>
        </authorList>
    </citation>
    <scope>NUCLEOTIDE SEQUENCE [LARGE SCALE GENOMIC DNA]</scope>
    <source>
        <strain evidence="2 3">M1</strain>
    </source>
</reference>
<comment type="caution">
    <text evidence="2">The sequence shown here is derived from an EMBL/GenBank/DDBJ whole genome shotgun (WGS) entry which is preliminary data.</text>
</comment>
<evidence type="ECO:0000256" key="1">
    <source>
        <dbReference type="SAM" id="MobiDB-lite"/>
    </source>
</evidence>
<dbReference type="EMBL" id="LDZY01000001">
    <property type="protein sequence ID" value="KLU67812.1"/>
    <property type="molecule type" value="Genomic_DNA"/>
</dbReference>